<name>T1B3C8_9ZZZZ</name>
<dbReference type="InterPro" id="IPR036318">
    <property type="entry name" value="FAD-bd_PCMH-like_sf"/>
</dbReference>
<evidence type="ECO:0000259" key="4">
    <source>
        <dbReference type="PROSITE" id="PS51387"/>
    </source>
</evidence>
<dbReference type="GO" id="GO:0016491">
    <property type="term" value="F:oxidoreductase activity"/>
    <property type="evidence" value="ECO:0007669"/>
    <property type="project" value="UniProtKB-KW"/>
</dbReference>
<dbReference type="PANTHER" id="PTHR42659">
    <property type="entry name" value="XANTHINE DEHYDROGENASE SUBUNIT C-RELATED"/>
    <property type="match status" value="1"/>
</dbReference>
<feature type="domain" description="FAD-binding PCMH-type" evidence="4">
    <location>
        <begin position="1"/>
        <end position="175"/>
    </location>
</feature>
<evidence type="ECO:0000256" key="1">
    <source>
        <dbReference type="ARBA" id="ARBA00022630"/>
    </source>
</evidence>
<evidence type="ECO:0000313" key="5">
    <source>
        <dbReference type="EMBL" id="EQD48860.1"/>
    </source>
</evidence>
<dbReference type="PROSITE" id="PS51387">
    <property type="entry name" value="FAD_PCMH"/>
    <property type="match status" value="1"/>
</dbReference>
<comment type="caution">
    <text evidence="5">The sequence shown here is derived from an EMBL/GenBank/DDBJ whole genome shotgun (WGS) entry which is preliminary data.</text>
</comment>
<organism evidence="5">
    <name type="scientific">mine drainage metagenome</name>
    <dbReference type="NCBI Taxonomy" id="410659"/>
    <lineage>
        <taxon>unclassified sequences</taxon>
        <taxon>metagenomes</taxon>
        <taxon>ecological metagenomes</taxon>
    </lineage>
</organism>
<dbReference type="PANTHER" id="PTHR42659:SF2">
    <property type="entry name" value="XANTHINE DEHYDROGENASE SUBUNIT C-RELATED"/>
    <property type="match status" value="1"/>
</dbReference>
<evidence type="ECO:0000256" key="2">
    <source>
        <dbReference type="ARBA" id="ARBA00022827"/>
    </source>
</evidence>
<dbReference type="Pfam" id="PF03450">
    <property type="entry name" value="CO_deh_flav_C"/>
    <property type="match status" value="1"/>
</dbReference>
<reference evidence="5" key="2">
    <citation type="journal article" date="2014" name="ISME J.">
        <title>Microbial stratification in low pH oxic and suboxic macroscopic growths along an acid mine drainage.</title>
        <authorList>
            <person name="Mendez-Garcia C."/>
            <person name="Mesa V."/>
            <person name="Sprenger R.R."/>
            <person name="Richter M."/>
            <person name="Diez M.S."/>
            <person name="Solano J."/>
            <person name="Bargiela R."/>
            <person name="Golyshina O.V."/>
            <person name="Manteca A."/>
            <person name="Ramos J.L."/>
            <person name="Gallego J.R."/>
            <person name="Llorente I."/>
            <person name="Martins Dos Santos V.A."/>
            <person name="Jensen O.N."/>
            <person name="Pelaez A.I."/>
            <person name="Sanchez J."/>
            <person name="Ferrer M."/>
        </authorList>
    </citation>
    <scope>NUCLEOTIDE SEQUENCE</scope>
</reference>
<dbReference type="Gene3D" id="3.30.390.50">
    <property type="entry name" value="CO dehydrogenase flavoprotein, C-terminal domain"/>
    <property type="match status" value="1"/>
</dbReference>
<dbReference type="SUPFAM" id="SSF55447">
    <property type="entry name" value="CO dehydrogenase flavoprotein C-terminal domain-like"/>
    <property type="match status" value="1"/>
</dbReference>
<dbReference type="InterPro" id="IPR016169">
    <property type="entry name" value="FAD-bd_PCMH_sub2"/>
</dbReference>
<sequence>MPAFSFVQPSTTDEALAALRHGEPGETVIVAGGTDVLFDLESRRIPPKRVVSLRHLPWKMLSWAGESLRIGSTLPLRALESDPDLRRRIPGLWQAVRAVGSVALRHRATIGGNLGRSSPASDLVPILLALDGEVDIVGMEGERSLPVDQFVRASRTTALGPGELIRSVAIPEARPSAFLWQRVRPANDISQVGVAVAYSPTRKGWRIAVGGVVPRPVLLPGAERLLSGPFPGTAELRAAAQEASMRVPFATDRRATEEYRRQLVAILLQRAVRAAGSRPPSPGVP</sequence>
<reference evidence="5" key="1">
    <citation type="submission" date="2013-08" db="EMBL/GenBank/DDBJ databases">
        <authorList>
            <person name="Mendez C."/>
            <person name="Richter M."/>
            <person name="Ferrer M."/>
            <person name="Sanchez J."/>
        </authorList>
    </citation>
    <scope>NUCLEOTIDE SEQUENCE</scope>
</reference>
<dbReference type="Gene3D" id="3.30.465.10">
    <property type="match status" value="1"/>
</dbReference>
<proteinExistence type="predicted"/>
<protein>
    <submittedName>
        <fullName evidence="5">Molybdopterin dehydrogenase FAD-binding protein</fullName>
    </submittedName>
</protein>
<dbReference type="InterPro" id="IPR051312">
    <property type="entry name" value="Diverse_Substr_Oxidored"/>
</dbReference>
<gene>
    <name evidence="5" type="ORF">B1B_11884</name>
</gene>
<dbReference type="SMART" id="SM01092">
    <property type="entry name" value="CO_deh_flav_C"/>
    <property type="match status" value="1"/>
</dbReference>
<dbReference type="GO" id="GO:0071949">
    <property type="term" value="F:FAD binding"/>
    <property type="evidence" value="ECO:0007669"/>
    <property type="project" value="InterPro"/>
</dbReference>
<keyword evidence="3" id="KW-0560">Oxidoreductase</keyword>
<dbReference type="AlphaFoldDB" id="T1B3C8"/>
<dbReference type="InterPro" id="IPR016166">
    <property type="entry name" value="FAD-bd_PCMH"/>
</dbReference>
<keyword evidence="1" id="KW-0285">Flavoprotein</keyword>
<dbReference type="EMBL" id="AUZY01007756">
    <property type="protein sequence ID" value="EQD48860.1"/>
    <property type="molecule type" value="Genomic_DNA"/>
</dbReference>
<dbReference type="Gene3D" id="3.30.43.10">
    <property type="entry name" value="Uridine Diphospho-n-acetylenolpyruvylglucosamine Reductase, domain 2"/>
    <property type="match status" value="1"/>
</dbReference>
<accession>T1B3C8</accession>
<dbReference type="InterPro" id="IPR016167">
    <property type="entry name" value="FAD-bd_PCMH_sub1"/>
</dbReference>
<dbReference type="InterPro" id="IPR036683">
    <property type="entry name" value="CO_DH_flav_C_dom_sf"/>
</dbReference>
<evidence type="ECO:0000256" key="3">
    <source>
        <dbReference type="ARBA" id="ARBA00023002"/>
    </source>
</evidence>
<dbReference type="InterPro" id="IPR005107">
    <property type="entry name" value="CO_DH_flav_C"/>
</dbReference>
<dbReference type="InterPro" id="IPR002346">
    <property type="entry name" value="Mopterin_DH_FAD-bd"/>
</dbReference>
<dbReference type="SUPFAM" id="SSF56176">
    <property type="entry name" value="FAD-binding/transporter-associated domain-like"/>
    <property type="match status" value="1"/>
</dbReference>
<keyword evidence="2" id="KW-0274">FAD</keyword>
<dbReference type="Pfam" id="PF00941">
    <property type="entry name" value="FAD_binding_5"/>
    <property type="match status" value="1"/>
</dbReference>